<organism evidence="1 2">
    <name type="scientific">Lysinibacillus louembei</name>
    <dbReference type="NCBI Taxonomy" id="1470088"/>
    <lineage>
        <taxon>Bacteria</taxon>
        <taxon>Bacillati</taxon>
        <taxon>Bacillota</taxon>
        <taxon>Bacilli</taxon>
        <taxon>Bacillales</taxon>
        <taxon>Bacillaceae</taxon>
        <taxon>Lysinibacillus</taxon>
    </lineage>
</organism>
<keyword evidence="2" id="KW-1185">Reference proteome</keyword>
<dbReference type="InterPro" id="IPR047729">
    <property type="entry name" value="Sce7726-like"/>
</dbReference>
<proteinExistence type="predicted"/>
<reference evidence="1 2" key="1">
    <citation type="submission" date="2023-09" db="EMBL/GenBank/DDBJ databases">
        <authorList>
            <person name="Page C.A."/>
            <person name="Perez-Diaz I.M."/>
        </authorList>
    </citation>
    <scope>NUCLEOTIDE SEQUENCE [LARGE SCALE GENOMIC DNA]</scope>
    <source>
        <strain evidence="1 2">Ll15</strain>
    </source>
</reference>
<evidence type="ECO:0000313" key="1">
    <source>
        <dbReference type="EMBL" id="WPK10284.1"/>
    </source>
</evidence>
<dbReference type="NCBIfam" id="NF033832">
    <property type="entry name" value="sce7726_fam"/>
    <property type="match status" value="1"/>
</dbReference>
<dbReference type="EMBL" id="CP137624">
    <property type="protein sequence ID" value="WPK10284.1"/>
    <property type="molecule type" value="Genomic_DNA"/>
</dbReference>
<evidence type="ECO:0000313" key="2">
    <source>
        <dbReference type="Proteomes" id="UP001322664"/>
    </source>
</evidence>
<name>A0ABZ0RPY7_9BACI</name>
<accession>A0ABZ0RPY7</accession>
<sequence length="292" mass="35328">MFFKIESLESATDDIEKTRIKVRIMQQSNLANIYSKKYIENILKKYDYYQDLRAVDENIEELFESYKIMKKSYRNEYFYKNTLFNKHVLGKYNLNTTFVMNEVTISKSKADMIIVNKNLPIVYEIKTELDNFDKLEHQIIDYYKVASLVYVITAENTYYPLYRMLKDTRVGIYVLTKRNTLSLKKKAEEEAEFLNHKILFKLLRKSEYEKIVMGYFGYLPNVNAFEYYTECLKLFTEIEILEAQKMVFNEIWRREEEIVKGTIQSIPYELRWLVYSCKFNKKIYEKILEIFN</sequence>
<dbReference type="Proteomes" id="UP001322664">
    <property type="component" value="Chromosome"/>
</dbReference>
<protein>
    <submittedName>
        <fullName evidence="1">Sce7726 family protein</fullName>
    </submittedName>
</protein>
<gene>
    <name evidence="1" type="ORF">R6U77_10080</name>
</gene>
<dbReference type="RefSeq" id="WP_319835554.1">
    <property type="nucleotide sequence ID" value="NZ_CP137624.1"/>
</dbReference>